<comment type="caution">
    <text evidence="2">The sequence shown here is derived from an EMBL/GenBank/DDBJ whole genome shotgun (WGS) entry which is preliminary data.</text>
</comment>
<evidence type="ECO:0000256" key="1">
    <source>
        <dbReference type="SAM" id="MobiDB-lite"/>
    </source>
</evidence>
<feature type="region of interest" description="Disordered" evidence="1">
    <location>
        <begin position="723"/>
        <end position="746"/>
    </location>
</feature>
<dbReference type="Proteomes" id="UP000271974">
    <property type="component" value="Unassembled WGS sequence"/>
</dbReference>
<proteinExistence type="predicted"/>
<name>A0A433UBC4_ELYCH</name>
<sequence>MSRGHVTCRWVPALPVGNVLSARGSLLLVALLSLGTRFTSADGAGTVPASKDNLRDTSDPVGLMDIFRAGYGSKEIQPGTSSGFFTRRIDTKRHTSVGIKGSVRHLYGRDFRQSPARRVSAKHTEEGLSMLQDLREDTHRFRDDNEDMNGISKESGVATIAITSGGGNRNRQVQAFSSSKPKLEKYGRRGTTERKGKMVVGRYGETESVVSIKNTNDDNISSENINFYNDKNNNNSSISIATPTIPLKTRNNNYNDAKNYKNSYIYAISRTSLPARAAFPSRIHRKHVSHDERKFKQFSGKDRTHSGRKPRSRKIRFFIKMILSRRNSRLVPKNKQLPAKVLTFSAFRKGPYDTVGRLGKNPNLDIGNASRSTNFMQNIFSTSNKVERSVGHIPVIDTYKGKEGNIISFVNKLSNVLLNSRSNFSNSNMMIESTKMGGSNKYAFRDKRGRSKDHIDLMLKRRLRSKRHRKRLLSHLQRQQRSVARPNGPESITYNTDTENIREESVLYVDNLAALGTGRGVKKDTIEGSKEFGDHGDTDRTAGSQNGEESITRVFNRLPPDATEKERYRANKLESLANITRMMKTRRKCDTSKKSDAVRLMLSNEQVTPHFQTEVAKVVEVANQINNLLMLSPDRQLSRGIVLNQFFALAESVLEIGPRVLGCSIFFKLPGNDSKNSNSTNDTDNKNTNNINNIDEENKNKNDSEIGYIYPFAYYNESTFSDAANEGSKNDNNDKPQEKNLNTRTGPKTLVLTDLSREWDPRKMPFVKRHAERENPARLMLPTRVVLADLDASGDLGAEGNWSHVIRVSAADGAWESPYYECLFSRMVIQFSVPFYRVDTDGLPVFQ</sequence>
<organism evidence="2 3">
    <name type="scientific">Elysia chlorotica</name>
    <name type="common">Eastern emerald elysia</name>
    <name type="synonym">Sea slug</name>
    <dbReference type="NCBI Taxonomy" id="188477"/>
    <lineage>
        <taxon>Eukaryota</taxon>
        <taxon>Metazoa</taxon>
        <taxon>Spiralia</taxon>
        <taxon>Lophotrochozoa</taxon>
        <taxon>Mollusca</taxon>
        <taxon>Gastropoda</taxon>
        <taxon>Heterobranchia</taxon>
        <taxon>Euthyneura</taxon>
        <taxon>Panpulmonata</taxon>
        <taxon>Sacoglossa</taxon>
        <taxon>Placobranchoidea</taxon>
        <taxon>Plakobranchidae</taxon>
        <taxon>Elysia</taxon>
    </lineage>
</organism>
<dbReference type="EMBL" id="RQTK01000018">
    <property type="protein sequence ID" value="RUS91131.1"/>
    <property type="molecule type" value="Genomic_DNA"/>
</dbReference>
<feature type="compositionally biased region" description="Low complexity" evidence="1">
    <location>
        <begin position="672"/>
        <end position="693"/>
    </location>
</feature>
<feature type="region of interest" description="Disordered" evidence="1">
    <location>
        <begin position="475"/>
        <end position="495"/>
    </location>
</feature>
<feature type="compositionally biased region" description="Basic and acidic residues" evidence="1">
    <location>
        <begin position="524"/>
        <end position="540"/>
    </location>
</feature>
<feature type="compositionally biased region" description="Basic and acidic residues" evidence="1">
    <location>
        <begin position="728"/>
        <end position="738"/>
    </location>
</feature>
<reference evidence="2 3" key="1">
    <citation type="submission" date="2019-01" db="EMBL/GenBank/DDBJ databases">
        <title>A draft genome assembly of the solar-powered sea slug Elysia chlorotica.</title>
        <authorList>
            <person name="Cai H."/>
            <person name="Li Q."/>
            <person name="Fang X."/>
            <person name="Li J."/>
            <person name="Curtis N.E."/>
            <person name="Altenburger A."/>
            <person name="Shibata T."/>
            <person name="Feng M."/>
            <person name="Maeda T."/>
            <person name="Schwartz J.A."/>
            <person name="Shigenobu S."/>
            <person name="Lundholm N."/>
            <person name="Nishiyama T."/>
            <person name="Yang H."/>
            <person name="Hasebe M."/>
            <person name="Li S."/>
            <person name="Pierce S.K."/>
            <person name="Wang J."/>
        </authorList>
    </citation>
    <scope>NUCLEOTIDE SEQUENCE [LARGE SCALE GENOMIC DNA]</scope>
    <source>
        <strain evidence="2">EC2010</strain>
        <tissue evidence="2">Whole organism of an adult</tissue>
    </source>
</reference>
<gene>
    <name evidence="2" type="ORF">EGW08_001156</name>
</gene>
<feature type="region of interest" description="Disordered" evidence="1">
    <location>
        <begin position="672"/>
        <end position="699"/>
    </location>
</feature>
<protein>
    <submittedName>
        <fullName evidence="2">Uncharacterized protein</fullName>
    </submittedName>
</protein>
<dbReference type="OrthoDB" id="5823771at2759"/>
<evidence type="ECO:0000313" key="2">
    <source>
        <dbReference type="EMBL" id="RUS91131.1"/>
    </source>
</evidence>
<keyword evidence="3" id="KW-1185">Reference proteome</keyword>
<accession>A0A433UBC4</accession>
<evidence type="ECO:0000313" key="3">
    <source>
        <dbReference type="Proteomes" id="UP000271974"/>
    </source>
</evidence>
<dbReference type="AlphaFoldDB" id="A0A433UBC4"/>
<dbReference type="PANTHER" id="PTHR42264">
    <property type="entry name" value="EPHRIN_REC_LIKE DOMAIN-CONTAINING PROTEIN"/>
    <property type="match status" value="1"/>
</dbReference>
<feature type="region of interest" description="Disordered" evidence="1">
    <location>
        <begin position="524"/>
        <end position="551"/>
    </location>
</feature>